<dbReference type="Proteomes" id="UP000274822">
    <property type="component" value="Unassembled WGS sequence"/>
</dbReference>
<keyword evidence="1" id="KW-0560">Oxidoreductase</keyword>
<dbReference type="Gene3D" id="3.60.130.10">
    <property type="entry name" value="Clavaminate synthase-like"/>
    <property type="match status" value="1"/>
</dbReference>
<evidence type="ECO:0000313" key="3">
    <source>
        <dbReference type="EMBL" id="RUS33855.1"/>
    </source>
</evidence>
<dbReference type="SUPFAM" id="SSF51197">
    <property type="entry name" value="Clavaminate synthase-like"/>
    <property type="match status" value="1"/>
</dbReference>
<reference evidence="3 4" key="1">
    <citation type="journal article" date="2018" name="New Phytol.">
        <title>Phylogenomics of Endogonaceae and evolution of mycorrhizas within Mucoromycota.</title>
        <authorList>
            <person name="Chang Y."/>
            <person name="Desiro A."/>
            <person name="Na H."/>
            <person name="Sandor L."/>
            <person name="Lipzen A."/>
            <person name="Clum A."/>
            <person name="Barry K."/>
            <person name="Grigoriev I.V."/>
            <person name="Martin F.M."/>
            <person name="Stajich J.E."/>
            <person name="Smith M.E."/>
            <person name="Bonito G."/>
            <person name="Spatafora J.W."/>
        </authorList>
    </citation>
    <scope>NUCLEOTIDE SEQUENCE [LARGE SCALE GENOMIC DNA]</scope>
    <source>
        <strain evidence="3 4">AD002</strain>
    </source>
</reference>
<dbReference type="InterPro" id="IPR003819">
    <property type="entry name" value="TauD/TfdA-like"/>
</dbReference>
<keyword evidence="4" id="KW-1185">Reference proteome</keyword>
<dbReference type="SUPFAM" id="SSF56059">
    <property type="entry name" value="Glutathione synthetase ATP-binding domain-like"/>
    <property type="match status" value="1"/>
</dbReference>
<name>A0A433QVU6_9FUNG</name>
<comment type="caution">
    <text evidence="3">The sequence shown here is derived from an EMBL/GenBank/DDBJ whole genome shotgun (WGS) entry which is preliminary data.</text>
</comment>
<evidence type="ECO:0000259" key="2">
    <source>
        <dbReference type="Pfam" id="PF02668"/>
    </source>
</evidence>
<gene>
    <name evidence="3" type="ORF">BC938DRAFT_483476</name>
</gene>
<dbReference type="EMBL" id="RBNJ01000873">
    <property type="protein sequence ID" value="RUS33855.1"/>
    <property type="molecule type" value="Genomic_DNA"/>
</dbReference>
<feature type="domain" description="TauD/TfdA-like" evidence="2">
    <location>
        <begin position="536"/>
        <end position="640"/>
    </location>
</feature>
<dbReference type="InterPro" id="IPR042098">
    <property type="entry name" value="TauD-like_sf"/>
</dbReference>
<organism evidence="3 4">
    <name type="scientific">Jimgerdemannia flammicorona</name>
    <dbReference type="NCBI Taxonomy" id="994334"/>
    <lineage>
        <taxon>Eukaryota</taxon>
        <taxon>Fungi</taxon>
        <taxon>Fungi incertae sedis</taxon>
        <taxon>Mucoromycota</taxon>
        <taxon>Mucoromycotina</taxon>
        <taxon>Endogonomycetes</taxon>
        <taxon>Endogonales</taxon>
        <taxon>Endogonaceae</taxon>
        <taxon>Jimgerdemannia</taxon>
    </lineage>
</organism>
<accession>A0A433QVU6</accession>
<evidence type="ECO:0000313" key="4">
    <source>
        <dbReference type="Proteomes" id="UP000274822"/>
    </source>
</evidence>
<dbReference type="GO" id="GO:0016491">
    <property type="term" value="F:oxidoreductase activity"/>
    <property type="evidence" value="ECO:0007669"/>
    <property type="project" value="UniProtKB-KW"/>
</dbReference>
<evidence type="ECO:0000256" key="1">
    <source>
        <dbReference type="ARBA" id="ARBA00023002"/>
    </source>
</evidence>
<sequence length="758" mass="85506">LPQLRYRVRAHKFLTSGPRIPHCEFPPTLIAPALSTETSTATMLLLPNQSAQTGITPATFASHTTTLRTSLLNVLPTWPHDTHLLMSPYPIYTPPHRLAEIHTLYSALHPALLGLVKAWWTRPELYLSIPVPEKIERVLRRLEDIRKFERVGSIRPDFIVPEKQGESVRICEINARFMFNGYFTGTLHGEGIEDAGRGWCKDKGYSVGGDVEELKKHFSTLFDSNKPIALVTGRENRAPWDLDIVCHMYPTSRIVASGDLHLVRPTTEHGVDTVVLADSHGPLNQFLLELHQDEIELLDEEVLFELGKHCWNDLRTIYLIHDKRILGLIRRELKWLVDTGKITREHAEILRNGLAETYILDEAMCQDLLTNMKSGDKDQWTLKKARSGKGDGMMFGKDMDDGTWRGLIERYSASAGKVGEEATVPYVLQRYVRSKRLDLFIHDTSAGKNVMMKRVRWNVVGMVLCIDRILFPNTMWRANQTDIVALGRSGQAFAGVGMREEMRTFTVPATRRELVPLRKLVLPSGARVQAPVKDGHAKQAEQVKRALEKDGLAVVDLGFEDKDSAYMVALTGMLGKPLDHSSKQGILWDVRPVEGLHAGNAARSETMEPFPWHTDCSFECAPPRYFALHILHRDRFGGGNLRLLHVDSLLPNLSSTTMETLRLPQFKLLVPKEFRKDVGYIVGSLLMTDPFTGHQKLRYRREIIEPLSVEAEKALMELEEWLGRVDAAGEHGPVVACEESRERSAEMVEEGEVGAGKV</sequence>
<protein>
    <recommendedName>
        <fullName evidence="2">TauD/TfdA-like domain-containing protein</fullName>
    </recommendedName>
</protein>
<proteinExistence type="predicted"/>
<dbReference type="Pfam" id="PF02668">
    <property type="entry name" value="TauD"/>
    <property type="match status" value="1"/>
</dbReference>
<dbReference type="AlphaFoldDB" id="A0A433QVU6"/>
<feature type="non-terminal residue" evidence="3">
    <location>
        <position position="1"/>
    </location>
</feature>